<dbReference type="EMBL" id="NQVE01000009">
    <property type="protein sequence ID" value="RAL54679.1"/>
    <property type="molecule type" value="Genomic_DNA"/>
</dbReference>
<reference evidence="1 2" key="1">
    <citation type="submission" date="2018-06" db="EMBL/GenBank/DDBJ databases">
        <title>The Genome of Cuscuta australis (Dodder) Provides Insight into the Evolution of Plant Parasitism.</title>
        <authorList>
            <person name="Liu H."/>
        </authorList>
    </citation>
    <scope>NUCLEOTIDE SEQUENCE [LARGE SCALE GENOMIC DNA]</scope>
    <source>
        <strain evidence="2">cv. Yunnan</strain>
        <tissue evidence="1">Vines</tissue>
    </source>
</reference>
<dbReference type="Proteomes" id="UP000249390">
    <property type="component" value="Unassembled WGS sequence"/>
</dbReference>
<dbReference type="AlphaFoldDB" id="A0A328EDL7"/>
<accession>A0A328EDL7</accession>
<gene>
    <name evidence="1" type="ORF">DM860_001807</name>
</gene>
<protein>
    <submittedName>
        <fullName evidence="1">Uncharacterized protein</fullName>
    </submittedName>
</protein>
<name>A0A328EDL7_9ASTE</name>
<sequence>MGSLWAILFVPTDMDCLFSASLTQPIFNLDVGDDILFTSLQEDLSVEAIFVEADVEYVRWMFSQNICFMDCSTSCNDKKTLKRLPPLNKSRLGLRHFLVHILGFCCLAWMGSLRALILVPTDIACLCDVYEKPPPVNKSSRGIASACSKSSAPFPTSRVTIPWKKPGKLDDVRFDGWLDKMTSSSPPPGGFRSI</sequence>
<evidence type="ECO:0000313" key="2">
    <source>
        <dbReference type="Proteomes" id="UP000249390"/>
    </source>
</evidence>
<keyword evidence="2" id="KW-1185">Reference proteome</keyword>
<organism evidence="1 2">
    <name type="scientific">Cuscuta australis</name>
    <dbReference type="NCBI Taxonomy" id="267555"/>
    <lineage>
        <taxon>Eukaryota</taxon>
        <taxon>Viridiplantae</taxon>
        <taxon>Streptophyta</taxon>
        <taxon>Embryophyta</taxon>
        <taxon>Tracheophyta</taxon>
        <taxon>Spermatophyta</taxon>
        <taxon>Magnoliopsida</taxon>
        <taxon>eudicotyledons</taxon>
        <taxon>Gunneridae</taxon>
        <taxon>Pentapetalae</taxon>
        <taxon>asterids</taxon>
        <taxon>lamiids</taxon>
        <taxon>Solanales</taxon>
        <taxon>Convolvulaceae</taxon>
        <taxon>Cuscuteae</taxon>
        <taxon>Cuscuta</taxon>
        <taxon>Cuscuta subgen. Grammica</taxon>
        <taxon>Cuscuta sect. Cleistogrammica</taxon>
    </lineage>
</organism>
<evidence type="ECO:0000313" key="1">
    <source>
        <dbReference type="EMBL" id="RAL54679.1"/>
    </source>
</evidence>
<comment type="caution">
    <text evidence="1">The sequence shown here is derived from an EMBL/GenBank/DDBJ whole genome shotgun (WGS) entry which is preliminary data.</text>
</comment>
<proteinExistence type="predicted"/>